<keyword evidence="2" id="KW-0808">Transferase</keyword>
<dbReference type="Gene3D" id="3.40.50.720">
    <property type="entry name" value="NAD(P)-binding Rossmann-like Domain"/>
    <property type="match status" value="1"/>
</dbReference>
<dbReference type="GO" id="GO:0002143">
    <property type="term" value="P:tRNA wobble position uridine thiolation"/>
    <property type="evidence" value="ECO:0007669"/>
    <property type="project" value="TreeGrafter"/>
</dbReference>
<dbReference type="Gene3D" id="3.40.250.10">
    <property type="entry name" value="Rhodanese-like domain"/>
    <property type="match status" value="1"/>
</dbReference>
<dbReference type="InterPro" id="IPR001763">
    <property type="entry name" value="Rhodanese-like_dom"/>
</dbReference>
<evidence type="ECO:0000256" key="5">
    <source>
        <dbReference type="ARBA" id="ARBA00022741"/>
    </source>
</evidence>
<sequence>MTTDEGEDAAGPSSLEQRPLSLGEYKRYGRQMILPDFGLGGQLRLKQAKVLIVGAGGLGCPALQYLAAAGVGHITIVDADVVETSNLARQILHTDSRVGMPKAQSAATAARQLNPHINVVPLCESLSADNAQALVGAHDVVLDCTDNVLTRYLISDAAVLCGKQVVSGAAQGFSGQLVVLHKKLSREGREPIARGPCYRCLYPRAPRPEDVTDCEDGGVLGGVTGLVGTMQALETVKLLARIGDAADGDDFDTDEKNISDAAPLYMTLINPLDPVPYRSVKLRPRRAATCRSCGDGDLLLAAGLSKIRDLQSEDYVSFCGLAKPSSGGQFEDQEAHISVQTLQESWQKDGATHAIVDVRPPVEFEIARLPGSHSVPYQNLRRNAPLALEKLRDSLPETTTHVALLCRRGNDSLLAQRLLSSASSEQEERQDQQQSHKDPPSSRSPIVFKNVRGGLRAWSSDVDVAFPTY</sequence>
<evidence type="ECO:0000313" key="10">
    <source>
        <dbReference type="EMBL" id="PWN92033.1"/>
    </source>
</evidence>
<accession>A0A316YVE8</accession>
<feature type="compositionally biased region" description="Basic and acidic residues" evidence="8">
    <location>
        <begin position="426"/>
        <end position="440"/>
    </location>
</feature>
<dbReference type="GO" id="GO:0016779">
    <property type="term" value="F:nucleotidyltransferase activity"/>
    <property type="evidence" value="ECO:0007669"/>
    <property type="project" value="UniProtKB-KW"/>
</dbReference>
<protein>
    <recommendedName>
        <fullName evidence="9">Rhodanese domain-containing protein</fullName>
    </recommendedName>
</protein>
<dbReference type="GeneID" id="37043150"/>
<dbReference type="Pfam" id="PF00899">
    <property type="entry name" value="ThiF"/>
    <property type="match status" value="1"/>
</dbReference>
<dbReference type="InParanoid" id="A0A316YVE8"/>
<name>A0A316YVE8_9BASI</name>
<dbReference type="SMART" id="SM00450">
    <property type="entry name" value="RHOD"/>
    <property type="match status" value="1"/>
</dbReference>
<dbReference type="GO" id="GO:0005829">
    <property type="term" value="C:cytosol"/>
    <property type="evidence" value="ECO:0007669"/>
    <property type="project" value="UniProtKB-SubCell"/>
</dbReference>
<dbReference type="PANTHER" id="PTHR10953">
    <property type="entry name" value="UBIQUITIN-ACTIVATING ENZYME E1"/>
    <property type="match status" value="1"/>
</dbReference>
<evidence type="ECO:0000256" key="2">
    <source>
        <dbReference type="ARBA" id="ARBA00022679"/>
    </source>
</evidence>
<evidence type="ECO:0000259" key="9">
    <source>
        <dbReference type="PROSITE" id="PS50206"/>
    </source>
</evidence>
<evidence type="ECO:0000256" key="7">
    <source>
        <dbReference type="ARBA" id="ARBA00022840"/>
    </source>
</evidence>
<gene>
    <name evidence="10" type="ORF">FA10DRAFT_265839</name>
</gene>
<dbReference type="STRING" id="215250.A0A316YVE8"/>
<evidence type="ECO:0000256" key="4">
    <source>
        <dbReference type="ARBA" id="ARBA00022695"/>
    </source>
</evidence>
<evidence type="ECO:0000256" key="8">
    <source>
        <dbReference type="SAM" id="MobiDB-lite"/>
    </source>
</evidence>
<keyword evidence="11" id="KW-1185">Reference proteome</keyword>
<dbReference type="InterPro" id="IPR036873">
    <property type="entry name" value="Rhodanese-like_dom_sf"/>
</dbReference>
<evidence type="ECO:0000256" key="1">
    <source>
        <dbReference type="ARBA" id="ARBA00004514"/>
    </source>
</evidence>
<dbReference type="InterPro" id="IPR000594">
    <property type="entry name" value="ThiF_NAD_FAD-bd"/>
</dbReference>
<dbReference type="InterPro" id="IPR035985">
    <property type="entry name" value="Ubiquitin-activating_enz"/>
</dbReference>
<evidence type="ECO:0000256" key="6">
    <source>
        <dbReference type="ARBA" id="ARBA00022786"/>
    </source>
</evidence>
<dbReference type="Pfam" id="PF00581">
    <property type="entry name" value="Rhodanese"/>
    <property type="match status" value="1"/>
</dbReference>
<dbReference type="GO" id="GO:0032447">
    <property type="term" value="P:protein urmylation"/>
    <property type="evidence" value="ECO:0007669"/>
    <property type="project" value="TreeGrafter"/>
</dbReference>
<dbReference type="GO" id="GO:0004792">
    <property type="term" value="F:thiosulfate-cyanide sulfurtransferase activity"/>
    <property type="evidence" value="ECO:0007669"/>
    <property type="project" value="TreeGrafter"/>
</dbReference>
<keyword evidence="3" id="KW-0819">tRNA processing</keyword>
<feature type="domain" description="Rhodanese" evidence="9">
    <location>
        <begin position="349"/>
        <end position="467"/>
    </location>
</feature>
<dbReference type="GO" id="GO:0005524">
    <property type="term" value="F:ATP binding"/>
    <property type="evidence" value="ECO:0007669"/>
    <property type="project" value="UniProtKB-KW"/>
</dbReference>
<dbReference type="OrthoDB" id="10261062at2759"/>
<comment type="subcellular location">
    <subcellularLocation>
        <location evidence="1">Cytoplasm</location>
        <location evidence="1">Cytosol</location>
    </subcellularLocation>
</comment>
<dbReference type="PROSITE" id="PS50206">
    <property type="entry name" value="RHODANESE_3"/>
    <property type="match status" value="1"/>
</dbReference>
<evidence type="ECO:0000256" key="3">
    <source>
        <dbReference type="ARBA" id="ARBA00022694"/>
    </source>
</evidence>
<keyword evidence="5" id="KW-0547">Nucleotide-binding</keyword>
<organism evidence="10 11">
    <name type="scientific">Acaromyces ingoldii</name>
    <dbReference type="NCBI Taxonomy" id="215250"/>
    <lineage>
        <taxon>Eukaryota</taxon>
        <taxon>Fungi</taxon>
        <taxon>Dikarya</taxon>
        <taxon>Basidiomycota</taxon>
        <taxon>Ustilaginomycotina</taxon>
        <taxon>Exobasidiomycetes</taxon>
        <taxon>Exobasidiales</taxon>
        <taxon>Cryptobasidiaceae</taxon>
        <taxon>Acaromyces</taxon>
    </lineage>
</organism>
<dbReference type="RefSeq" id="XP_025379231.1">
    <property type="nucleotide sequence ID" value="XM_025521234.1"/>
</dbReference>
<dbReference type="FunFam" id="3.40.50.720:FF:000033">
    <property type="entry name" value="Adenylyltransferase and sulfurtransferase MOCS3"/>
    <property type="match status" value="1"/>
</dbReference>
<dbReference type="AlphaFoldDB" id="A0A316YVE8"/>
<dbReference type="GO" id="GO:0042292">
    <property type="term" value="F:URM1 activating enzyme activity"/>
    <property type="evidence" value="ECO:0007669"/>
    <property type="project" value="TreeGrafter"/>
</dbReference>
<evidence type="ECO:0000313" key="11">
    <source>
        <dbReference type="Proteomes" id="UP000245768"/>
    </source>
</evidence>
<keyword evidence="4" id="KW-0548">Nucleotidyltransferase</keyword>
<dbReference type="EMBL" id="KZ819635">
    <property type="protein sequence ID" value="PWN92033.1"/>
    <property type="molecule type" value="Genomic_DNA"/>
</dbReference>
<feature type="region of interest" description="Disordered" evidence="8">
    <location>
        <begin position="420"/>
        <end position="446"/>
    </location>
</feature>
<reference evidence="10" key="1">
    <citation type="journal article" date="2018" name="Mol. Biol. Evol.">
        <title>Broad Genomic Sampling Reveals a Smut Pathogenic Ancestry of the Fungal Clade Ustilaginomycotina.</title>
        <authorList>
            <person name="Kijpornyongpan T."/>
            <person name="Mondo S.J."/>
            <person name="Barry K."/>
            <person name="Sandor L."/>
            <person name="Lee J."/>
            <person name="Lipzen A."/>
            <person name="Pangilinan J."/>
            <person name="LaButti K."/>
            <person name="Hainaut M."/>
            <person name="Henrissat B."/>
            <person name="Grigoriev I.V."/>
            <person name="Spatafora J.W."/>
            <person name="Aime M.C."/>
        </authorList>
    </citation>
    <scope>NUCLEOTIDE SEQUENCE [LARGE SCALE GENOMIC DNA]</scope>
    <source>
        <strain evidence="10">MCA 4198</strain>
    </source>
</reference>
<keyword evidence="7" id="KW-0067">ATP-binding</keyword>
<keyword evidence="6" id="KW-0833">Ubl conjugation pathway</keyword>
<dbReference type="InterPro" id="IPR045886">
    <property type="entry name" value="ThiF/MoeB/HesA"/>
</dbReference>
<dbReference type="SUPFAM" id="SSF69572">
    <property type="entry name" value="Activating enzymes of the ubiquitin-like proteins"/>
    <property type="match status" value="1"/>
</dbReference>
<proteinExistence type="predicted"/>
<dbReference type="CDD" id="cd00757">
    <property type="entry name" value="ThiF_MoeB_HesA_family"/>
    <property type="match status" value="1"/>
</dbReference>
<dbReference type="Proteomes" id="UP000245768">
    <property type="component" value="Unassembled WGS sequence"/>
</dbReference>
<dbReference type="FunCoup" id="A0A316YVE8">
    <property type="interactions" value="361"/>
</dbReference>
<dbReference type="PANTHER" id="PTHR10953:SF102">
    <property type="entry name" value="ADENYLYLTRANSFERASE AND SULFURTRANSFERASE MOCS3"/>
    <property type="match status" value="1"/>
</dbReference>